<evidence type="ECO:0000313" key="1">
    <source>
        <dbReference type="EMBL" id="GAA0739734.1"/>
    </source>
</evidence>
<dbReference type="EMBL" id="BAAACG010000008">
    <property type="protein sequence ID" value="GAA0739734.1"/>
    <property type="molecule type" value="Genomic_DNA"/>
</dbReference>
<name>A0ABP3UP43_9CLOT</name>
<keyword evidence="2" id="KW-1185">Reference proteome</keyword>
<protein>
    <submittedName>
        <fullName evidence="1">Uncharacterized protein</fullName>
    </submittedName>
</protein>
<reference evidence="2" key="1">
    <citation type="journal article" date="2019" name="Int. J. Syst. Evol. Microbiol.">
        <title>The Global Catalogue of Microorganisms (GCM) 10K type strain sequencing project: providing services to taxonomists for standard genome sequencing and annotation.</title>
        <authorList>
            <consortium name="The Broad Institute Genomics Platform"/>
            <consortium name="The Broad Institute Genome Sequencing Center for Infectious Disease"/>
            <person name="Wu L."/>
            <person name="Ma J."/>
        </authorList>
    </citation>
    <scope>NUCLEOTIDE SEQUENCE [LARGE SCALE GENOMIC DNA]</scope>
    <source>
        <strain evidence="2">JCM 1407</strain>
    </source>
</reference>
<dbReference type="Proteomes" id="UP001501510">
    <property type="component" value="Unassembled WGS sequence"/>
</dbReference>
<sequence length="145" mass="18348">MYYYPMYPPCMPCTYPPYPCPMPYDDREEDESKYDQDLKSMYPKMYFKLCPMVDAECEKLEKKHGEMYCPTKQDIDSICKETYKKLKSQLEEMDDDDDEKCGYRRRRYGRRRAVYDLTTILLLDRFRRRRRRRRRRKRRRRRRYY</sequence>
<comment type="caution">
    <text evidence="1">The sequence shown here is derived from an EMBL/GenBank/DDBJ whole genome shotgun (WGS) entry which is preliminary data.</text>
</comment>
<accession>A0ABP3UP43</accession>
<dbReference type="RefSeq" id="WP_343761055.1">
    <property type="nucleotide sequence ID" value="NZ_BAAACG010000008.1"/>
</dbReference>
<gene>
    <name evidence="1" type="ORF">GCM10008906_18870</name>
</gene>
<proteinExistence type="predicted"/>
<organism evidence="1 2">
    <name type="scientific">Clostridium oceanicum</name>
    <dbReference type="NCBI Taxonomy" id="1543"/>
    <lineage>
        <taxon>Bacteria</taxon>
        <taxon>Bacillati</taxon>
        <taxon>Bacillota</taxon>
        <taxon>Clostridia</taxon>
        <taxon>Eubacteriales</taxon>
        <taxon>Clostridiaceae</taxon>
        <taxon>Clostridium</taxon>
    </lineage>
</organism>
<evidence type="ECO:0000313" key="2">
    <source>
        <dbReference type="Proteomes" id="UP001501510"/>
    </source>
</evidence>